<dbReference type="AlphaFoldDB" id="A0A7V3YF80"/>
<dbReference type="SUPFAM" id="SSF49373">
    <property type="entry name" value="Invasin/intimin cell-adhesion fragments"/>
    <property type="match status" value="1"/>
</dbReference>
<dbReference type="InterPro" id="IPR013783">
    <property type="entry name" value="Ig-like_fold"/>
</dbReference>
<proteinExistence type="predicted"/>
<reference evidence="1" key="1">
    <citation type="journal article" date="2020" name="mSystems">
        <title>Genome- and Community-Level Interaction Insights into Carbon Utilization and Element Cycling Functions of Hydrothermarchaeota in Hydrothermal Sediment.</title>
        <authorList>
            <person name="Zhou Z."/>
            <person name="Liu Y."/>
            <person name="Xu W."/>
            <person name="Pan J."/>
            <person name="Luo Z.H."/>
            <person name="Li M."/>
        </authorList>
    </citation>
    <scope>NUCLEOTIDE SEQUENCE [LARGE SCALE GENOMIC DNA]</scope>
    <source>
        <strain evidence="1">SpSt-747</strain>
    </source>
</reference>
<comment type="caution">
    <text evidence="1">The sequence shown here is derived from an EMBL/GenBank/DDBJ whole genome shotgun (WGS) entry which is preliminary data.</text>
</comment>
<dbReference type="Gene3D" id="2.60.40.10">
    <property type="entry name" value="Immunoglobulins"/>
    <property type="match status" value="1"/>
</dbReference>
<sequence>MRYWGWYLVLFVGLLSWASAWGKPFTFEVAFSELEEIPRIETSPFVSIEPDRGNFGLYRPGDPIVLSLASERDGYVSVFDYSPQGEARILRNNEFFVAGSSQKIYGTVTGPEGTERFLMVLTPKRIPDRLLVEAMRRPTKLRSLLGEDIHVQHCAITVTRERVLAPSFLRFDRVPQEVAPGARVRLRVFLGDEVGNALVNRRIQWEVSAGKLDRYQTFTNTSGFSEVWYTAPALLEDQEVTIRASFDGDMVYGSSFEEARLIVRAERMLTVLELSPKAFHLGSGEVIDFVAVLQDVRGKPLEGETLRWRANMGSFEQNETVTDASGRARNRFFAPQVEVQESVEIQVFFDGTARFSPSQGYASGTVSGAGIYLGEGFYFLDVSNGKVKTNLEDLVYQGDIGKGFSPNPVFSLLLAVDGFVEGTFFLSQPLQEGALCLWGRAEDRGTLRVYVNGKLGFAGAVQGGRGGPLEVQIVSLAPFLELGKNTVRIEFEPAVRGARYALQRILVVF</sequence>
<protein>
    <submittedName>
        <fullName evidence="1">DUF4384 domain-containing protein</fullName>
    </submittedName>
</protein>
<dbReference type="InterPro" id="IPR008964">
    <property type="entry name" value="Invasin/intimin_cell_adhesion"/>
</dbReference>
<evidence type="ECO:0000313" key="1">
    <source>
        <dbReference type="EMBL" id="HGI29917.1"/>
    </source>
</evidence>
<organism evidence="1">
    <name type="scientific">Candidatus Caldatribacterium californiense</name>
    <dbReference type="NCBI Taxonomy" id="1454726"/>
    <lineage>
        <taxon>Bacteria</taxon>
        <taxon>Pseudomonadati</taxon>
        <taxon>Atribacterota</taxon>
        <taxon>Atribacteria</taxon>
        <taxon>Atribacterales</taxon>
        <taxon>Candidatus Caldatribacteriaceae</taxon>
        <taxon>Candidatus Caldatribacterium</taxon>
    </lineage>
</organism>
<name>A0A7V3YF80_9BACT</name>
<gene>
    <name evidence="1" type="ORF">ENV30_01175</name>
</gene>
<dbReference type="EMBL" id="DTFV01000023">
    <property type="protein sequence ID" value="HGI29917.1"/>
    <property type="molecule type" value="Genomic_DNA"/>
</dbReference>
<accession>A0A7V3YF80</accession>